<dbReference type="PANTHER" id="PTHR24031">
    <property type="entry name" value="RNA HELICASE"/>
    <property type="match status" value="1"/>
</dbReference>
<evidence type="ECO:0000256" key="5">
    <source>
        <dbReference type="ARBA" id="ARBA00022884"/>
    </source>
</evidence>
<dbReference type="InterPro" id="IPR014001">
    <property type="entry name" value="Helicase_ATP-bd"/>
</dbReference>
<organism evidence="12 13">
    <name type="scientific">Odynerus spinipes</name>
    <dbReference type="NCBI Taxonomy" id="1348599"/>
    <lineage>
        <taxon>Eukaryota</taxon>
        <taxon>Metazoa</taxon>
        <taxon>Ecdysozoa</taxon>
        <taxon>Arthropoda</taxon>
        <taxon>Hexapoda</taxon>
        <taxon>Insecta</taxon>
        <taxon>Pterygota</taxon>
        <taxon>Neoptera</taxon>
        <taxon>Endopterygota</taxon>
        <taxon>Hymenoptera</taxon>
        <taxon>Apocrita</taxon>
        <taxon>Aculeata</taxon>
        <taxon>Vespoidea</taxon>
        <taxon>Vespidae</taxon>
        <taxon>Eumeninae</taxon>
        <taxon>Odynerus</taxon>
    </lineage>
</organism>
<comment type="domain">
    <text evidence="7">The Q motif is unique to and characteristic of the DEAD box family of RNA helicases and controls ATP binding and hydrolysis.</text>
</comment>
<evidence type="ECO:0000259" key="11">
    <source>
        <dbReference type="PROSITE" id="PS51195"/>
    </source>
</evidence>
<dbReference type="AlphaFoldDB" id="A0AAD9RXV2"/>
<feature type="short sequence motif" description="Q motif" evidence="6">
    <location>
        <begin position="132"/>
        <end position="160"/>
    </location>
</feature>
<evidence type="ECO:0000256" key="1">
    <source>
        <dbReference type="ARBA" id="ARBA00022741"/>
    </source>
</evidence>
<feature type="domain" description="Helicase C-terminal" evidence="10">
    <location>
        <begin position="468"/>
        <end position="616"/>
    </location>
</feature>
<dbReference type="EC" id="3.6.4.13" evidence="7"/>
<evidence type="ECO:0000256" key="2">
    <source>
        <dbReference type="ARBA" id="ARBA00022801"/>
    </source>
</evidence>
<name>A0AAD9RXV2_9HYME</name>
<dbReference type="GO" id="GO:0016787">
    <property type="term" value="F:hydrolase activity"/>
    <property type="evidence" value="ECO:0007669"/>
    <property type="project" value="UniProtKB-KW"/>
</dbReference>
<dbReference type="CDD" id="cd18787">
    <property type="entry name" value="SF2_C_DEAD"/>
    <property type="match status" value="1"/>
</dbReference>
<comment type="caution">
    <text evidence="12">The sequence shown here is derived from an EMBL/GenBank/DDBJ whole genome shotgun (WGS) entry which is preliminary data.</text>
</comment>
<feature type="region of interest" description="Disordered" evidence="8">
    <location>
        <begin position="52"/>
        <end position="103"/>
    </location>
</feature>
<feature type="compositionally biased region" description="Basic and acidic residues" evidence="8">
    <location>
        <begin position="74"/>
        <end position="103"/>
    </location>
</feature>
<reference evidence="12" key="1">
    <citation type="submission" date="2021-08" db="EMBL/GenBank/DDBJ databases">
        <authorList>
            <person name="Misof B."/>
            <person name="Oliver O."/>
            <person name="Podsiadlowski L."/>
            <person name="Donath A."/>
            <person name="Peters R."/>
            <person name="Mayer C."/>
            <person name="Rust J."/>
            <person name="Gunkel S."/>
            <person name="Lesny P."/>
            <person name="Martin S."/>
            <person name="Oeyen J.P."/>
            <person name="Petersen M."/>
            <person name="Panagiotis P."/>
            <person name="Wilbrandt J."/>
            <person name="Tanja T."/>
        </authorList>
    </citation>
    <scope>NUCLEOTIDE SEQUENCE</scope>
    <source>
        <strain evidence="12">GBR_01_08_01A</strain>
        <tissue evidence="12">Thorax + abdomen</tissue>
    </source>
</reference>
<comment type="function">
    <text evidence="7">RNA helicase.</text>
</comment>
<dbReference type="EMBL" id="JAIFRP010000006">
    <property type="protein sequence ID" value="KAK2587921.1"/>
    <property type="molecule type" value="Genomic_DNA"/>
</dbReference>
<dbReference type="Pfam" id="PF00271">
    <property type="entry name" value="Helicase_C"/>
    <property type="match status" value="1"/>
</dbReference>
<dbReference type="SMART" id="SM00490">
    <property type="entry name" value="HELICc"/>
    <property type="match status" value="1"/>
</dbReference>
<accession>A0AAD9RXV2</accession>
<feature type="domain" description="Helicase ATP-binding" evidence="9">
    <location>
        <begin position="164"/>
        <end position="416"/>
    </location>
</feature>
<keyword evidence="1 7" id="KW-0547">Nucleotide-binding</keyword>
<feature type="region of interest" description="Disordered" evidence="8">
    <location>
        <begin position="208"/>
        <end position="247"/>
    </location>
</feature>
<feature type="compositionally biased region" description="Acidic residues" evidence="8">
    <location>
        <begin position="210"/>
        <end position="247"/>
    </location>
</feature>
<evidence type="ECO:0000256" key="8">
    <source>
        <dbReference type="SAM" id="MobiDB-lite"/>
    </source>
</evidence>
<reference evidence="12" key="2">
    <citation type="journal article" date="2023" name="Commun. Biol.">
        <title>Intrasexual cuticular hydrocarbon dimorphism in a wasp sheds light on hydrocarbon biosynthesis genes in Hymenoptera.</title>
        <authorList>
            <person name="Moris V.C."/>
            <person name="Podsiadlowski L."/>
            <person name="Martin S."/>
            <person name="Oeyen J.P."/>
            <person name="Donath A."/>
            <person name="Petersen M."/>
            <person name="Wilbrandt J."/>
            <person name="Misof B."/>
            <person name="Liedtke D."/>
            <person name="Thamm M."/>
            <person name="Scheiner R."/>
            <person name="Schmitt T."/>
            <person name="Niehuis O."/>
        </authorList>
    </citation>
    <scope>NUCLEOTIDE SEQUENCE</scope>
    <source>
        <strain evidence="12">GBR_01_08_01A</strain>
    </source>
</reference>
<dbReference type="Gene3D" id="3.40.50.300">
    <property type="entry name" value="P-loop containing nucleotide triphosphate hydrolases"/>
    <property type="match status" value="2"/>
</dbReference>
<evidence type="ECO:0000313" key="13">
    <source>
        <dbReference type="Proteomes" id="UP001258017"/>
    </source>
</evidence>
<dbReference type="Pfam" id="PF00270">
    <property type="entry name" value="DEAD"/>
    <property type="match status" value="1"/>
</dbReference>
<evidence type="ECO:0000259" key="10">
    <source>
        <dbReference type="PROSITE" id="PS51194"/>
    </source>
</evidence>
<comment type="similarity">
    <text evidence="7">Belongs to the DEAD box helicase family.</text>
</comment>
<dbReference type="InterPro" id="IPR014014">
    <property type="entry name" value="RNA_helicase_DEAD_Q_motif"/>
</dbReference>
<proteinExistence type="inferred from homology"/>
<evidence type="ECO:0000256" key="3">
    <source>
        <dbReference type="ARBA" id="ARBA00022806"/>
    </source>
</evidence>
<dbReference type="SUPFAM" id="SSF52540">
    <property type="entry name" value="P-loop containing nucleoside triphosphate hydrolases"/>
    <property type="match status" value="2"/>
</dbReference>
<evidence type="ECO:0000256" key="7">
    <source>
        <dbReference type="RuleBase" id="RU365068"/>
    </source>
</evidence>
<dbReference type="Proteomes" id="UP001258017">
    <property type="component" value="Unassembled WGS sequence"/>
</dbReference>
<dbReference type="PROSITE" id="PS51192">
    <property type="entry name" value="HELICASE_ATP_BIND_1"/>
    <property type="match status" value="1"/>
</dbReference>
<evidence type="ECO:0000256" key="6">
    <source>
        <dbReference type="PROSITE-ProRule" id="PRU00552"/>
    </source>
</evidence>
<dbReference type="GO" id="GO:0003723">
    <property type="term" value="F:RNA binding"/>
    <property type="evidence" value="ECO:0007669"/>
    <property type="project" value="UniProtKB-UniRule"/>
</dbReference>
<dbReference type="GO" id="GO:0005524">
    <property type="term" value="F:ATP binding"/>
    <property type="evidence" value="ECO:0007669"/>
    <property type="project" value="UniProtKB-UniRule"/>
</dbReference>
<evidence type="ECO:0000259" key="9">
    <source>
        <dbReference type="PROSITE" id="PS51192"/>
    </source>
</evidence>
<dbReference type="SMART" id="SM00487">
    <property type="entry name" value="DEXDc"/>
    <property type="match status" value="1"/>
</dbReference>
<feature type="compositionally biased region" description="Basic residues" evidence="8">
    <location>
        <begin position="731"/>
        <end position="755"/>
    </location>
</feature>
<keyword evidence="13" id="KW-1185">Reference proteome</keyword>
<comment type="catalytic activity">
    <reaction evidence="7">
        <text>ATP + H2O = ADP + phosphate + H(+)</text>
        <dbReference type="Rhea" id="RHEA:13065"/>
        <dbReference type="ChEBI" id="CHEBI:15377"/>
        <dbReference type="ChEBI" id="CHEBI:15378"/>
        <dbReference type="ChEBI" id="CHEBI:30616"/>
        <dbReference type="ChEBI" id="CHEBI:43474"/>
        <dbReference type="ChEBI" id="CHEBI:456216"/>
        <dbReference type="EC" id="3.6.4.13"/>
    </reaction>
</comment>
<feature type="domain" description="DEAD-box RNA helicase Q" evidence="11">
    <location>
        <begin position="132"/>
        <end position="160"/>
    </location>
</feature>
<dbReference type="InterPro" id="IPR011545">
    <property type="entry name" value="DEAD/DEAH_box_helicase_dom"/>
</dbReference>
<evidence type="ECO:0000256" key="4">
    <source>
        <dbReference type="ARBA" id="ARBA00022840"/>
    </source>
</evidence>
<dbReference type="GO" id="GO:0003724">
    <property type="term" value="F:RNA helicase activity"/>
    <property type="evidence" value="ECO:0007669"/>
    <property type="project" value="UniProtKB-EC"/>
</dbReference>
<keyword evidence="4 7" id="KW-0067">ATP-binding</keyword>
<feature type="region of interest" description="Disordered" evidence="8">
    <location>
        <begin position="728"/>
        <end position="755"/>
    </location>
</feature>
<protein>
    <recommendedName>
        <fullName evidence="7">ATP-dependent RNA helicase</fullName>
        <ecNumber evidence="7">3.6.4.13</ecNumber>
    </recommendedName>
</protein>
<dbReference type="CDD" id="cd17946">
    <property type="entry name" value="DEADc_DDX24"/>
    <property type="match status" value="1"/>
</dbReference>
<keyword evidence="2 7" id="KW-0378">Hydrolase</keyword>
<dbReference type="InterPro" id="IPR001650">
    <property type="entry name" value="Helicase_C-like"/>
</dbReference>
<keyword evidence="3 7" id="KW-0347">Helicase</keyword>
<dbReference type="PROSITE" id="PS51195">
    <property type="entry name" value="Q_MOTIF"/>
    <property type="match status" value="1"/>
</dbReference>
<evidence type="ECO:0000313" key="12">
    <source>
        <dbReference type="EMBL" id="KAK2587921.1"/>
    </source>
</evidence>
<gene>
    <name evidence="12" type="ORF">KPH14_004012</name>
</gene>
<sequence length="755" mass="85621">MTKLKDTESSGWKPVKLDGIVFSDGCADGLIGIEELTDYKLEKSSKKARIVITDKQPKKRSKSASKWQCDDAENTVKKGANDKDVEPSAKKAKKESKTKSLIKEDKSIKHSCDSVNNRSNQDEHDVKNINASAWSALGVPNEIIRALSDQKFDSPTTIQSLTLAPAILGRRDILGAAETGSGKTLAFGIPILNGILELKNKILKTNQEDQLQDDSDDGNLERSNDEDDSSTMEYNSEEDEEELEENDLDADGIGCVRVIDNIKMENSNSILRKPLYALILTPTRELAIQVKDHLVKAAKYTDIKIAVIVGGMAAVKQERLLSKGPEIVIATPGRLWELIQEGNPHLNQLDSIKYLAIDETDRMLEKGHFQELQDIVERINANETKSKQRQTFVFSATLTMVHDIPDYLQRKKKRFGKSRIFKLTPGQKLQKVIDMLRIKNPKIVDITKEKGTASSLTECRIACTIDHKDYYLYYFLKRHSGRTLVFCNSIGCVKRLATLFGILECNPLPLHANMIQRQRLKNLERFQADENGLLIATDVAARGLDIPNVEHVIHYQVPRTSESYVHRSGRTARAQKEGITVLMMEPSEKQNYSKLCKTLGRTEDIPTFPVIDRLLIAVKERVDVAREIDSLELKCRRNNVHKGWLQKAVEDMDIILDEDQQESTMESKEIADLRRLLKAKRYRLESLLSKPLFPKGFSGKYPDINMDYHLNENHLKAIDVMKKVIEENPKKKIKKTANSLKRKRPAKKRKVQNSK</sequence>
<dbReference type="InterPro" id="IPR027417">
    <property type="entry name" value="P-loop_NTPase"/>
</dbReference>
<dbReference type="PROSITE" id="PS51194">
    <property type="entry name" value="HELICASE_CTER"/>
    <property type="match status" value="1"/>
</dbReference>
<keyword evidence="5 7" id="KW-0694">RNA-binding</keyword>